<accession>A0ABT7E348</accession>
<evidence type="ECO:0000313" key="10">
    <source>
        <dbReference type="Proteomes" id="UP001172778"/>
    </source>
</evidence>
<dbReference type="InterPro" id="IPR001915">
    <property type="entry name" value="Peptidase_M48"/>
</dbReference>
<name>A0ABT7E348_9NEIS</name>
<keyword evidence="4" id="KW-0378">Hydrolase</keyword>
<gene>
    <name evidence="9" type="ORF">PZA18_16915</name>
</gene>
<keyword evidence="5" id="KW-0862">Zinc</keyword>
<keyword evidence="7" id="KW-0732">Signal</keyword>
<dbReference type="PANTHER" id="PTHR22726">
    <property type="entry name" value="METALLOENDOPEPTIDASE OMA1"/>
    <property type="match status" value="1"/>
</dbReference>
<comment type="cofactor">
    <cofactor evidence="1">
        <name>Zn(2+)</name>
        <dbReference type="ChEBI" id="CHEBI:29105"/>
    </cofactor>
</comment>
<evidence type="ECO:0000256" key="2">
    <source>
        <dbReference type="ARBA" id="ARBA00022670"/>
    </source>
</evidence>
<dbReference type="Gene3D" id="3.30.2010.10">
    <property type="entry name" value="Metalloproteases ('zincins'), catalytic domain"/>
    <property type="match status" value="1"/>
</dbReference>
<keyword evidence="3" id="KW-0479">Metal-binding</keyword>
<dbReference type="CDD" id="cd07332">
    <property type="entry name" value="M48C_Oma1_like"/>
    <property type="match status" value="1"/>
</dbReference>
<evidence type="ECO:0000256" key="7">
    <source>
        <dbReference type="SAM" id="SignalP"/>
    </source>
</evidence>
<proteinExistence type="predicted"/>
<dbReference type="RefSeq" id="WP_284102049.1">
    <property type="nucleotide sequence ID" value="NZ_JARRAF010000023.1"/>
</dbReference>
<sequence>MPFAAPRHVLSFAAALVLSTLGIAQAAQGPEFYDAKRWLEATDSENVKRMLGSMLEIKTNLEKTSHVQTRLLISTGDEINAFATEIKGEKVIVFNLGLLEQFHNDKDAVASVYAHELAHHEKNHIEKGQSTGKALGILSAIVGAVVDYKLGSRGFNTSLGSDVTNLAASLLDRKFSRDQEREADAAGMPWLVAAGYNPEGAIRLHRKLLEEAGNSHFSMLSTHPTSDERIENLQKLIREDAAAAKLAKVEPTPLFVEVEEKDDEDEEEAPVAGQASQPLEMPEAKYLTPVEGISFETYCKLNNEIVFTSEAPATFKKYGLTAEKYKRVNEIFSKRLAEDKSGRLSIFYTSRFLAAAQGQYGKWAQDAANSYATGKPLAEQAPISMEQWAEISVLLEKHTDKFSNYKAMDGMLKPYKLGWYDWLMIQNWWMRKFAMQQTDAKFMEQYMKLRSAAESKLAKSAS</sequence>
<feature type="chain" id="PRO_5046627008" evidence="7">
    <location>
        <begin position="27"/>
        <end position="462"/>
    </location>
</feature>
<evidence type="ECO:0000256" key="3">
    <source>
        <dbReference type="ARBA" id="ARBA00022723"/>
    </source>
</evidence>
<evidence type="ECO:0000256" key="4">
    <source>
        <dbReference type="ARBA" id="ARBA00022801"/>
    </source>
</evidence>
<protein>
    <submittedName>
        <fullName evidence="9">M48 family metallopeptidase</fullName>
    </submittedName>
</protein>
<evidence type="ECO:0000256" key="1">
    <source>
        <dbReference type="ARBA" id="ARBA00001947"/>
    </source>
</evidence>
<reference evidence="9" key="1">
    <citation type="submission" date="2023-03" db="EMBL/GenBank/DDBJ databases">
        <title>Chitinimonas shenzhenensis gen. nov., sp. nov., a novel member of family Burkholderiaceae isolated from activated sludge collected in Shen Zhen, China.</title>
        <authorList>
            <person name="Wang X."/>
        </authorList>
    </citation>
    <scope>NUCLEOTIDE SEQUENCE</scope>
    <source>
        <strain evidence="9">DQS-5</strain>
    </source>
</reference>
<comment type="caution">
    <text evidence="9">The sequence shown here is derived from an EMBL/GenBank/DDBJ whole genome shotgun (WGS) entry which is preliminary data.</text>
</comment>
<keyword evidence="10" id="KW-1185">Reference proteome</keyword>
<keyword evidence="6" id="KW-0482">Metalloprotease</keyword>
<evidence type="ECO:0000313" key="9">
    <source>
        <dbReference type="EMBL" id="MDK2125738.1"/>
    </source>
</evidence>
<dbReference type="InterPro" id="IPR051156">
    <property type="entry name" value="Mito/Outer_Membr_Metalloprot"/>
</dbReference>
<organism evidence="9 10">
    <name type="scientific">Parachitinimonas caeni</name>
    <dbReference type="NCBI Taxonomy" id="3031301"/>
    <lineage>
        <taxon>Bacteria</taxon>
        <taxon>Pseudomonadati</taxon>
        <taxon>Pseudomonadota</taxon>
        <taxon>Betaproteobacteria</taxon>
        <taxon>Neisseriales</taxon>
        <taxon>Chitinibacteraceae</taxon>
        <taxon>Parachitinimonas</taxon>
    </lineage>
</organism>
<dbReference type="PANTHER" id="PTHR22726:SF1">
    <property type="entry name" value="METALLOENDOPEPTIDASE OMA1, MITOCHONDRIAL"/>
    <property type="match status" value="1"/>
</dbReference>
<dbReference type="Proteomes" id="UP001172778">
    <property type="component" value="Unassembled WGS sequence"/>
</dbReference>
<keyword evidence="2" id="KW-0645">Protease</keyword>
<dbReference type="Pfam" id="PF01435">
    <property type="entry name" value="Peptidase_M48"/>
    <property type="match status" value="1"/>
</dbReference>
<evidence type="ECO:0000256" key="6">
    <source>
        <dbReference type="ARBA" id="ARBA00023049"/>
    </source>
</evidence>
<evidence type="ECO:0000256" key="5">
    <source>
        <dbReference type="ARBA" id="ARBA00022833"/>
    </source>
</evidence>
<dbReference type="EMBL" id="JARRAF010000023">
    <property type="protein sequence ID" value="MDK2125738.1"/>
    <property type="molecule type" value="Genomic_DNA"/>
</dbReference>
<feature type="domain" description="Peptidase M48" evidence="8">
    <location>
        <begin position="48"/>
        <end position="236"/>
    </location>
</feature>
<evidence type="ECO:0000259" key="8">
    <source>
        <dbReference type="Pfam" id="PF01435"/>
    </source>
</evidence>
<feature type="signal peptide" evidence="7">
    <location>
        <begin position="1"/>
        <end position="26"/>
    </location>
</feature>